<evidence type="ECO:0000313" key="2">
    <source>
        <dbReference type="EMBL" id="MBU3063138.1"/>
    </source>
</evidence>
<feature type="domain" description="HTH cro/C1-type" evidence="1">
    <location>
        <begin position="32"/>
        <end position="87"/>
    </location>
</feature>
<evidence type="ECO:0000259" key="1">
    <source>
        <dbReference type="PROSITE" id="PS50943"/>
    </source>
</evidence>
<gene>
    <name evidence="2" type="ORF">KO481_16580</name>
</gene>
<protein>
    <submittedName>
        <fullName evidence="2">Helix-turn-helix transcriptional regulator</fullName>
    </submittedName>
</protein>
<sequence length="472" mass="52024">MAAGFRQLIPSGFFDTPAMRNALGQYDFGIIFQAILEQTGLSQFRLAELVGLTQSRVSAVVRGERSITGLSVAARISTAFGIPPRLLGFYVEPSSLTPEEVSWVDRRDFITVATVAALGSGLHAELDRLGGLLPRSLKPVTRKRIGVKDVEAIESVTAGYRRWDLEHGSGLCRDAALVQLHEVLGYEHAECSDDLRPRLWVATAELASMTGWLAYDIEDHDAARRLWTYALWAAYQGQDHPRSTDLSVNVLLDMAHQALHLWRPAWEPPDAEAQRWQKQRLDEALRCAQTAAATASTRRHPATQLTAGYTAAVTAWCFAARGDARAMERAIGQSEDLYAEADLRNMPPWASFVTDAEIRAQKGHSAYLLSTSNREFAPRAVDLLSVAVDGHVQEHARSRAVTLPPLAGAYLQAGDYDTAAAYCAKAIREINGMTSQRCYTRLRDLDRIATQYDHSSTVSAMRAEISETLRAA</sequence>
<name>A0ABS6AYL2_9NOCA</name>
<dbReference type="Gene3D" id="1.10.260.40">
    <property type="entry name" value="lambda repressor-like DNA-binding domains"/>
    <property type="match status" value="1"/>
</dbReference>
<comment type="caution">
    <text evidence="2">The sequence shown here is derived from an EMBL/GenBank/DDBJ whole genome shotgun (WGS) entry which is preliminary data.</text>
</comment>
<evidence type="ECO:0000313" key="3">
    <source>
        <dbReference type="Proteomes" id="UP000733379"/>
    </source>
</evidence>
<dbReference type="InterPro" id="IPR010982">
    <property type="entry name" value="Lambda_DNA-bd_dom_sf"/>
</dbReference>
<proteinExistence type="predicted"/>
<dbReference type="RefSeq" id="WP_215918058.1">
    <property type="nucleotide sequence ID" value="NZ_JAHKNI010000005.1"/>
</dbReference>
<dbReference type="PROSITE" id="PS50943">
    <property type="entry name" value="HTH_CROC1"/>
    <property type="match status" value="1"/>
</dbReference>
<dbReference type="Pfam" id="PF01381">
    <property type="entry name" value="HTH_3"/>
    <property type="match status" value="1"/>
</dbReference>
<dbReference type="InterPro" id="IPR001387">
    <property type="entry name" value="Cro/C1-type_HTH"/>
</dbReference>
<dbReference type="CDD" id="cd00093">
    <property type="entry name" value="HTH_XRE"/>
    <property type="match status" value="1"/>
</dbReference>
<reference evidence="2 3" key="1">
    <citation type="submission" date="2021-06" db="EMBL/GenBank/DDBJ databases">
        <title>Actinomycetes sequencing.</title>
        <authorList>
            <person name="Shan Q."/>
        </authorList>
    </citation>
    <scope>NUCLEOTIDE SEQUENCE [LARGE SCALE GENOMIC DNA]</scope>
    <source>
        <strain evidence="2 3">NEAU-G5</strain>
    </source>
</reference>
<dbReference type="Proteomes" id="UP000733379">
    <property type="component" value="Unassembled WGS sequence"/>
</dbReference>
<dbReference type="EMBL" id="JAHKNI010000005">
    <property type="protein sequence ID" value="MBU3063138.1"/>
    <property type="molecule type" value="Genomic_DNA"/>
</dbReference>
<dbReference type="SUPFAM" id="SSF47413">
    <property type="entry name" value="lambda repressor-like DNA-binding domains"/>
    <property type="match status" value="1"/>
</dbReference>
<keyword evidence="3" id="KW-1185">Reference proteome</keyword>
<accession>A0ABS6AYL2</accession>
<dbReference type="SMART" id="SM00530">
    <property type="entry name" value="HTH_XRE"/>
    <property type="match status" value="1"/>
</dbReference>
<organism evidence="2 3">
    <name type="scientific">Nocardia albiluteola</name>
    <dbReference type="NCBI Taxonomy" id="2842303"/>
    <lineage>
        <taxon>Bacteria</taxon>
        <taxon>Bacillati</taxon>
        <taxon>Actinomycetota</taxon>
        <taxon>Actinomycetes</taxon>
        <taxon>Mycobacteriales</taxon>
        <taxon>Nocardiaceae</taxon>
        <taxon>Nocardia</taxon>
    </lineage>
</organism>